<proteinExistence type="predicted"/>
<reference evidence="2" key="2">
    <citation type="journal article" date="2015" name="Fish Shellfish Immunol.">
        <title>Early steps in the European eel (Anguilla anguilla)-Vibrio vulnificus interaction in the gills: Role of the RtxA13 toxin.</title>
        <authorList>
            <person name="Callol A."/>
            <person name="Pajuelo D."/>
            <person name="Ebbesson L."/>
            <person name="Teles M."/>
            <person name="MacKenzie S."/>
            <person name="Amaro C."/>
        </authorList>
    </citation>
    <scope>NUCLEOTIDE SEQUENCE</scope>
</reference>
<feature type="transmembrane region" description="Helical" evidence="1">
    <location>
        <begin position="16"/>
        <end position="39"/>
    </location>
</feature>
<feature type="transmembrane region" description="Helical" evidence="1">
    <location>
        <begin position="46"/>
        <end position="63"/>
    </location>
</feature>
<evidence type="ECO:0000313" key="2">
    <source>
        <dbReference type="EMBL" id="JAH97671.1"/>
    </source>
</evidence>
<keyword evidence="1" id="KW-1133">Transmembrane helix</keyword>
<protein>
    <submittedName>
        <fullName evidence="2">Uncharacterized protein</fullName>
    </submittedName>
</protein>
<reference evidence="2" key="1">
    <citation type="submission" date="2014-11" db="EMBL/GenBank/DDBJ databases">
        <authorList>
            <person name="Amaro Gonzalez C."/>
        </authorList>
    </citation>
    <scope>NUCLEOTIDE SEQUENCE</scope>
</reference>
<name>A0A0E9X5C0_ANGAN</name>
<organism evidence="2">
    <name type="scientific">Anguilla anguilla</name>
    <name type="common">European freshwater eel</name>
    <name type="synonym">Muraena anguilla</name>
    <dbReference type="NCBI Taxonomy" id="7936"/>
    <lineage>
        <taxon>Eukaryota</taxon>
        <taxon>Metazoa</taxon>
        <taxon>Chordata</taxon>
        <taxon>Craniata</taxon>
        <taxon>Vertebrata</taxon>
        <taxon>Euteleostomi</taxon>
        <taxon>Actinopterygii</taxon>
        <taxon>Neopterygii</taxon>
        <taxon>Teleostei</taxon>
        <taxon>Anguilliformes</taxon>
        <taxon>Anguillidae</taxon>
        <taxon>Anguilla</taxon>
    </lineage>
</organism>
<accession>A0A0E9X5C0</accession>
<dbReference type="EMBL" id="GBXM01010906">
    <property type="protein sequence ID" value="JAH97671.1"/>
    <property type="molecule type" value="Transcribed_RNA"/>
</dbReference>
<keyword evidence="1" id="KW-0812">Transmembrane</keyword>
<dbReference type="AlphaFoldDB" id="A0A0E9X5C0"/>
<sequence length="65" mass="7478">MKMGKQENKSRESERAYSVIITAYVVCAGALILHLCCVYEWKYMQLLIFCGCVHAYAHFFGTIHT</sequence>
<keyword evidence="1" id="KW-0472">Membrane</keyword>
<evidence type="ECO:0000256" key="1">
    <source>
        <dbReference type="SAM" id="Phobius"/>
    </source>
</evidence>